<organism evidence="3 4">
    <name type="scientific">Psychrobacter pacificensis</name>
    <dbReference type="NCBI Taxonomy" id="112002"/>
    <lineage>
        <taxon>Bacteria</taxon>
        <taxon>Pseudomonadati</taxon>
        <taxon>Pseudomonadota</taxon>
        <taxon>Gammaproteobacteria</taxon>
        <taxon>Moraxellales</taxon>
        <taxon>Moraxellaceae</taxon>
        <taxon>Psychrobacter</taxon>
    </lineage>
</organism>
<dbReference type="Pfam" id="PF13592">
    <property type="entry name" value="HTH_33"/>
    <property type="match status" value="1"/>
</dbReference>
<evidence type="ECO:0000313" key="2">
    <source>
        <dbReference type="EMBL" id="GLR28916.1"/>
    </source>
</evidence>
<dbReference type="Proteomes" id="UP000198501">
    <property type="component" value="Unassembled WGS sequence"/>
</dbReference>
<dbReference type="SUPFAM" id="SSF46689">
    <property type="entry name" value="Homeodomain-like"/>
    <property type="match status" value="1"/>
</dbReference>
<evidence type="ECO:0000313" key="4">
    <source>
        <dbReference type="Proteomes" id="UP000198501"/>
    </source>
</evidence>
<proteinExistence type="predicted"/>
<reference evidence="3 4" key="2">
    <citation type="submission" date="2016-10" db="EMBL/GenBank/DDBJ databases">
        <authorList>
            <person name="de Groot N.N."/>
        </authorList>
    </citation>
    <scope>NUCLEOTIDE SEQUENCE [LARGE SCALE GENOMIC DNA]</scope>
    <source>
        <strain evidence="3 4">DSM 23406</strain>
    </source>
</reference>
<evidence type="ECO:0000313" key="5">
    <source>
        <dbReference type="Proteomes" id="UP001156645"/>
    </source>
</evidence>
<evidence type="ECO:0000259" key="1">
    <source>
        <dbReference type="Pfam" id="PF13592"/>
    </source>
</evidence>
<dbReference type="RefSeq" id="WP_093068844.1">
    <property type="nucleotide sequence ID" value="NZ_BSOK01000020.1"/>
</dbReference>
<evidence type="ECO:0000313" key="3">
    <source>
        <dbReference type="EMBL" id="SDD57027.1"/>
    </source>
</evidence>
<sequence length="161" mass="18658">MTIPIHNLEDHDFGKHSKTESNPRARLRLLILYQYSIGKATNDIAKDLCIHPETARRTLKRYYERGLESLYDRHRRGRHSKLAEADTAAFKAMIVSEQEKRAGGRLTGKDIQQLAKEHYNAHYTVNGIYELLKRIDMSWISARSQHPKADIQAQDAFKKTL</sequence>
<protein>
    <submittedName>
        <fullName evidence="3">Transposase</fullName>
    </submittedName>
</protein>
<reference evidence="2" key="1">
    <citation type="journal article" date="2014" name="Int. J. Syst. Evol. Microbiol.">
        <title>Complete genome of a new Firmicutes species belonging to the dominant human colonic microbiota ('Ruminococcus bicirculans') reveals two chromosomes and a selective capacity to utilize plant glucans.</title>
        <authorList>
            <consortium name="NISC Comparative Sequencing Program"/>
            <person name="Wegmann U."/>
            <person name="Louis P."/>
            <person name="Goesmann A."/>
            <person name="Henrissat B."/>
            <person name="Duncan S.H."/>
            <person name="Flint H.J."/>
        </authorList>
    </citation>
    <scope>NUCLEOTIDE SEQUENCE</scope>
    <source>
        <strain evidence="2">NBRC 103191</strain>
    </source>
</reference>
<dbReference type="InterPro" id="IPR009057">
    <property type="entry name" value="Homeodomain-like_sf"/>
</dbReference>
<accession>A0A1G6VVL2</accession>
<dbReference type="AlphaFoldDB" id="A0A1G6VVL2"/>
<reference evidence="5" key="3">
    <citation type="journal article" date="2019" name="Int. J. Syst. Evol. Microbiol.">
        <title>The Global Catalogue of Microorganisms (GCM) 10K type strain sequencing project: providing services to taxonomists for standard genome sequencing and annotation.</title>
        <authorList>
            <consortium name="The Broad Institute Genomics Platform"/>
            <consortium name="The Broad Institute Genome Sequencing Center for Infectious Disease"/>
            <person name="Wu L."/>
            <person name="Ma J."/>
        </authorList>
    </citation>
    <scope>NUCLEOTIDE SEQUENCE [LARGE SCALE GENOMIC DNA]</scope>
    <source>
        <strain evidence="5">NBRC 103191</strain>
    </source>
</reference>
<name>A0A1G6VVL2_9GAMM</name>
<dbReference type="EMBL" id="FNAL01000004">
    <property type="protein sequence ID" value="SDD57027.1"/>
    <property type="molecule type" value="Genomic_DNA"/>
</dbReference>
<dbReference type="EMBL" id="BSOK01000020">
    <property type="protein sequence ID" value="GLR28916.1"/>
    <property type="molecule type" value="Genomic_DNA"/>
</dbReference>
<keyword evidence="5" id="KW-1185">Reference proteome</keyword>
<dbReference type="InterPro" id="IPR025959">
    <property type="entry name" value="Winged_HTH_dom"/>
</dbReference>
<dbReference type="Proteomes" id="UP001156645">
    <property type="component" value="Unassembled WGS sequence"/>
</dbReference>
<gene>
    <name evidence="2" type="ORF">GCM10007915_11540</name>
    <name evidence="3" type="ORF">SAMN05660405_00693</name>
</gene>
<reference evidence="2" key="4">
    <citation type="submission" date="2023-01" db="EMBL/GenBank/DDBJ databases">
        <title>Draft genome sequence of Psychrobacter pacificensis strain NBRC 103191.</title>
        <authorList>
            <person name="Sun Q."/>
            <person name="Mori K."/>
        </authorList>
    </citation>
    <scope>NUCLEOTIDE SEQUENCE</scope>
    <source>
        <strain evidence="2">NBRC 103191</strain>
    </source>
</reference>
<feature type="domain" description="Winged helix-turn helix" evidence="1">
    <location>
        <begin position="103"/>
        <end position="160"/>
    </location>
</feature>
<dbReference type="Pfam" id="PF13551">
    <property type="entry name" value="HTH_29"/>
    <property type="match status" value="1"/>
</dbReference>